<name>A0A382Z208_9ZZZZ</name>
<dbReference type="InterPro" id="IPR027961">
    <property type="entry name" value="DUF4442"/>
</dbReference>
<gene>
    <name evidence="1" type="ORF">METZ01_LOCUS442194</name>
</gene>
<dbReference type="AlphaFoldDB" id="A0A382Z208"/>
<proteinExistence type="predicted"/>
<sequence>NPVHYFLKRYHSPDLDANELKWMLNLWFPFLLNRIKILSISNDFTEMEVKLNHSLWNRNPNKSVWGGSIASVLDPFFPIMIKQILLREGIHTDFFSKSINIDFIKQVQSNILFNFQITNSQINVAKKSLINTNKYEGWHTVTGIDVTGNLCVNGKVQVYLRKR</sequence>
<organism evidence="1">
    <name type="scientific">marine metagenome</name>
    <dbReference type="NCBI Taxonomy" id="408172"/>
    <lineage>
        <taxon>unclassified sequences</taxon>
        <taxon>metagenomes</taxon>
        <taxon>ecological metagenomes</taxon>
    </lineage>
</organism>
<evidence type="ECO:0000313" key="1">
    <source>
        <dbReference type="EMBL" id="SVD89340.1"/>
    </source>
</evidence>
<reference evidence="1" key="1">
    <citation type="submission" date="2018-05" db="EMBL/GenBank/DDBJ databases">
        <authorList>
            <person name="Lanie J.A."/>
            <person name="Ng W.-L."/>
            <person name="Kazmierczak K.M."/>
            <person name="Andrzejewski T.M."/>
            <person name="Davidsen T.M."/>
            <person name="Wayne K.J."/>
            <person name="Tettelin H."/>
            <person name="Glass J.I."/>
            <person name="Rusch D."/>
            <person name="Podicherti R."/>
            <person name="Tsui H.-C.T."/>
            <person name="Winkler M.E."/>
        </authorList>
    </citation>
    <scope>NUCLEOTIDE SEQUENCE</scope>
</reference>
<accession>A0A382Z208</accession>
<dbReference type="Gene3D" id="3.10.129.10">
    <property type="entry name" value="Hotdog Thioesterase"/>
    <property type="match status" value="1"/>
</dbReference>
<dbReference type="Pfam" id="PF14539">
    <property type="entry name" value="DUF4442"/>
    <property type="match status" value="1"/>
</dbReference>
<feature type="non-terminal residue" evidence="1">
    <location>
        <position position="1"/>
    </location>
</feature>
<dbReference type="SUPFAM" id="SSF54637">
    <property type="entry name" value="Thioesterase/thiol ester dehydrase-isomerase"/>
    <property type="match status" value="1"/>
</dbReference>
<evidence type="ECO:0008006" key="2">
    <source>
        <dbReference type="Google" id="ProtNLM"/>
    </source>
</evidence>
<dbReference type="InterPro" id="IPR029069">
    <property type="entry name" value="HotDog_dom_sf"/>
</dbReference>
<dbReference type="EMBL" id="UINC01180244">
    <property type="protein sequence ID" value="SVD89340.1"/>
    <property type="molecule type" value="Genomic_DNA"/>
</dbReference>
<protein>
    <recommendedName>
        <fullName evidence="2">Thioesterase domain-containing protein</fullName>
    </recommendedName>
</protein>